<reference evidence="7" key="1">
    <citation type="submission" date="2014-01" db="EMBL/GenBank/DDBJ databases">
        <title>The genome of the white-rot fungus Pycnoporus cinnabarinus: a basidiomycete model with a versatile arsenal for lignocellulosic biomass breakdown.</title>
        <authorList>
            <person name="Levasseur A."/>
            <person name="Lomascolo A."/>
            <person name="Ruiz-Duenas F.J."/>
            <person name="Uzan E."/>
            <person name="Piumi F."/>
            <person name="Kues U."/>
            <person name="Ram A.F.J."/>
            <person name="Murat C."/>
            <person name="Haon M."/>
            <person name="Benoit I."/>
            <person name="Arfi Y."/>
            <person name="Chevret D."/>
            <person name="Drula E."/>
            <person name="Kwon M.J."/>
            <person name="Gouret P."/>
            <person name="Lesage-Meessen L."/>
            <person name="Lombard V."/>
            <person name="Mariette J."/>
            <person name="Noirot C."/>
            <person name="Park J."/>
            <person name="Patyshakuliyeva A."/>
            <person name="Wieneger R.A.B."/>
            <person name="Wosten H.A.B."/>
            <person name="Martin F."/>
            <person name="Coutinho P.M."/>
            <person name="de Vries R."/>
            <person name="Martinez A.T."/>
            <person name="Klopp C."/>
            <person name="Pontarotti P."/>
            <person name="Henrissat B."/>
            <person name="Record E."/>
        </authorList>
    </citation>
    <scope>NUCLEOTIDE SEQUENCE [LARGE SCALE GENOMIC DNA]</scope>
    <source>
        <strain evidence="7">BRFM137</strain>
    </source>
</reference>
<evidence type="ECO:0000313" key="7">
    <source>
        <dbReference type="EMBL" id="CDO76642.1"/>
    </source>
</evidence>
<evidence type="ECO:0000256" key="5">
    <source>
        <dbReference type="RuleBase" id="RU364055"/>
    </source>
</evidence>
<dbReference type="HAMAP" id="MF_00272">
    <property type="entry name" value="GcvH"/>
    <property type="match status" value="1"/>
</dbReference>
<feature type="domain" description="Lipoyl-binding" evidence="6">
    <location>
        <begin position="62"/>
        <end position="144"/>
    </location>
</feature>
<organism evidence="7 8">
    <name type="scientific">Pycnoporus cinnabarinus</name>
    <name type="common">Cinnabar-red polypore</name>
    <name type="synonym">Trametes cinnabarina</name>
    <dbReference type="NCBI Taxonomy" id="5643"/>
    <lineage>
        <taxon>Eukaryota</taxon>
        <taxon>Fungi</taxon>
        <taxon>Dikarya</taxon>
        <taxon>Basidiomycota</taxon>
        <taxon>Agaricomycotina</taxon>
        <taxon>Agaricomycetes</taxon>
        <taxon>Polyporales</taxon>
        <taxon>Polyporaceae</taxon>
        <taxon>Trametes</taxon>
    </lineage>
</organism>
<dbReference type="GO" id="GO:0009249">
    <property type="term" value="P:protein lipoylation"/>
    <property type="evidence" value="ECO:0007669"/>
    <property type="project" value="TreeGrafter"/>
</dbReference>
<comment type="function">
    <text evidence="5">The H protein shuttles the methylamine group of glycine from the P protein to the T protein.</text>
</comment>
<dbReference type="PROSITE" id="PS50968">
    <property type="entry name" value="BIOTINYL_LIPOYL"/>
    <property type="match status" value="1"/>
</dbReference>
<dbReference type="STRING" id="5643.A0A060SQ13"/>
<dbReference type="InterPro" id="IPR000089">
    <property type="entry name" value="Biotin_lipoyl"/>
</dbReference>
<dbReference type="Gene3D" id="2.40.50.100">
    <property type="match status" value="1"/>
</dbReference>
<dbReference type="InterPro" id="IPR011053">
    <property type="entry name" value="Single_hybrid_motif"/>
</dbReference>
<dbReference type="GO" id="GO:0019464">
    <property type="term" value="P:glycine decarboxylation via glycine cleavage system"/>
    <property type="evidence" value="ECO:0007669"/>
    <property type="project" value="UniProtKB-UniRule"/>
</dbReference>
<dbReference type="PANTHER" id="PTHR11715">
    <property type="entry name" value="GLYCINE CLEAVAGE SYSTEM H PROTEIN"/>
    <property type="match status" value="1"/>
</dbReference>
<dbReference type="HOGENOM" id="CLU_097408_1_2_1"/>
<dbReference type="SUPFAM" id="SSF51230">
    <property type="entry name" value="Single hybrid motif"/>
    <property type="match status" value="1"/>
</dbReference>
<proteinExistence type="inferred from homology"/>
<dbReference type="AlphaFoldDB" id="A0A060SQ13"/>
<sequence length="168" mass="18469">MPAMMFAAIRHASRSGTSALRAAPRVAPVARGFRPTPFNRTLITKKYTEDHEAVIYDDQTKIGTVTITDYAQSSLGDVVYVELPQTGTEIEKGDQIGAVESVKAASDIFAPVSGTVEQINETLNDQPGLLNKSPEEKGWLCKIKVSNPSELDELMTEEEYKKHCESDH</sequence>
<dbReference type="OrthoDB" id="10264154at2759"/>
<comment type="caution">
    <text evidence="7">The sequence shown here is derived from an EMBL/GenBank/DDBJ whole genome shotgun (WGS) entry which is preliminary data.</text>
</comment>
<name>A0A060SQ13_PYCCI</name>
<dbReference type="InterPro" id="IPR002930">
    <property type="entry name" value="GCV_H"/>
</dbReference>
<evidence type="ECO:0000313" key="8">
    <source>
        <dbReference type="Proteomes" id="UP000029665"/>
    </source>
</evidence>
<evidence type="ECO:0000256" key="2">
    <source>
        <dbReference type="ARBA" id="ARBA00022823"/>
    </source>
</evidence>
<evidence type="ECO:0000256" key="3">
    <source>
        <dbReference type="ARBA" id="ARBA00022946"/>
    </source>
</evidence>
<dbReference type="InterPro" id="IPR003016">
    <property type="entry name" value="2-oxoA_DH_lipoyl-BS"/>
</dbReference>
<evidence type="ECO:0000259" key="6">
    <source>
        <dbReference type="PROSITE" id="PS50968"/>
    </source>
</evidence>
<dbReference type="PANTHER" id="PTHR11715:SF3">
    <property type="entry name" value="GLYCINE CLEAVAGE SYSTEM H PROTEIN-RELATED"/>
    <property type="match status" value="1"/>
</dbReference>
<dbReference type="Proteomes" id="UP000029665">
    <property type="component" value="Unassembled WGS sequence"/>
</dbReference>
<keyword evidence="8" id="KW-1185">Reference proteome</keyword>
<dbReference type="NCBIfam" id="TIGR00527">
    <property type="entry name" value="gcvH"/>
    <property type="match status" value="1"/>
</dbReference>
<dbReference type="NCBIfam" id="NF002270">
    <property type="entry name" value="PRK01202.1"/>
    <property type="match status" value="1"/>
</dbReference>
<evidence type="ECO:0000256" key="4">
    <source>
        <dbReference type="PIRSR" id="PIRSR617453-50"/>
    </source>
</evidence>
<dbReference type="InterPro" id="IPR017453">
    <property type="entry name" value="GCV_H_sub"/>
</dbReference>
<keyword evidence="5" id="KW-0496">Mitochondrion</keyword>
<feature type="modified residue" description="N6-lipoyllysine" evidence="4">
    <location>
        <position position="103"/>
    </location>
</feature>
<evidence type="ECO:0000256" key="1">
    <source>
        <dbReference type="ARBA" id="ARBA00009249"/>
    </source>
</evidence>
<protein>
    <recommendedName>
        <fullName evidence="5">Glycine cleavage system H protein</fullName>
    </recommendedName>
</protein>
<dbReference type="GO" id="GO:0005960">
    <property type="term" value="C:glycine cleavage complex"/>
    <property type="evidence" value="ECO:0007669"/>
    <property type="project" value="UniProtKB-UniRule"/>
</dbReference>
<gene>
    <name evidence="7" type="ORF">BN946_scf184868.g56</name>
</gene>
<comment type="similarity">
    <text evidence="1 5">Belongs to the GcvH family.</text>
</comment>
<dbReference type="OMA" id="KEHEWIR"/>
<dbReference type="InterPro" id="IPR033753">
    <property type="entry name" value="GCV_H/Fam206"/>
</dbReference>
<comment type="subunit">
    <text evidence="5">The glycine cleavage system is composed of four proteins: P, T, L and H.</text>
</comment>
<dbReference type="PROSITE" id="PS00189">
    <property type="entry name" value="LIPOYL"/>
    <property type="match status" value="1"/>
</dbReference>
<dbReference type="CDD" id="cd06848">
    <property type="entry name" value="GCS_H"/>
    <property type="match status" value="1"/>
</dbReference>
<comment type="subcellular location">
    <subcellularLocation>
        <location evidence="5">Mitochondrion</location>
    </subcellularLocation>
</comment>
<accession>A0A060SQ13</accession>
<comment type="cofactor">
    <cofactor evidence="5">
        <name>(R)-lipoate</name>
        <dbReference type="ChEBI" id="CHEBI:83088"/>
    </cofactor>
    <text evidence="5">Binds 1 lipoyl cofactor covalently.</text>
</comment>
<dbReference type="GO" id="GO:0005739">
    <property type="term" value="C:mitochondrion"/>
    <property type="evidence" value="ECO:0007669"/>
    <property type="project" value="UniProtKB-SubCell"/>
</dbReference>
<dbReference type="EMBL" id="CCBP010000392">
    <property type="protein sequence ID" value="CDO76642.1"/>
    <property type="molecule type" value="Genomic_DNA"/>
</dbReference>
<keyword evidence="2 4" id="KW-0450">Lipoyl</keyword>
<keyword evidence="3 5" id="KW-0809">Transit peptide</keyword>
<dbReference type="Pfam" id="PF01597">
    <property type="entry name" value="GCV_H"/>
    <property type="match status" value="1"/>
</dbReference>